<evidence type="ECO:0000256" key="5">
    <source>
        <dbReference type="ARBA" id="ARBA00022989"/>
    </source>
</evidence>
<dbReference type="InterPro" id="IPR018625">
    <property type="entry name" value="Pet100"/>
</dbReference>
<evidence type="ECO:0000313" key="11">
    <source>
        <dbReference type="WBParaSite" id="L893_g14259.t1"/>
    </source>
</evidence>
<comment type="subcellular location">
    <subcellularLocation>
        <location evidence="1">Membrane</location>
        <topology evidence="1">Single-pass membrane protein</topology>
    </subcellularLocation>
    <subcellularLocation>
        <location evidence="2">Mitochondrion membrane</location>
    </subcellularLocation>
</comment>
<evidence type="ECO:0000256" key="2">
    <source>
        <dbReference type="ARBA" id="ARBA00004325"/>
    </source>
</evidence>
<keyword evidence="7 9" id="KW-0472">Membrane</keyword>
<evidence type="ECO:0000256" key="7">
    <source>
        <dbReference type="ARBA" id="ARBA00023136"/>
    </source>
</evidence>
<evidence type="ECO:0000313" key="10">
    <source>
        <dbReference type="Proteomes" id="UP000095287"/>
    </source>
</evidence>
<keyword evidence="10" id="KW-1185">Reference proteome</keyword>
<evidence type="ECO:0000256" key="9">
    <source>
        <dbReference type="SAM" id="Phobius"/>
    </source>
</evidence>
<dbReference type="PANTHER" id="PTHR33968">
    <property type="entry name" value="PROTEIN PET100 HOMOLOG, MITOCHONDRIAL"/>
    <property type="match status" value="1"/>
</dbReference>
<evidence type="ECO:0000256" key="3">
    <source>
        <dbReference type="ARBA" id="ARBA00022692"/>
    </source>
</evidence>
<organism evidence="10 11">
    <name type="scientific">Steinernema glaseri</name>
    <dbReference type="NCBI Taxonomy" id="37863"/>
    <lineage>
        <taxon>Eukaryota</taxon>
        <taxon>Metazoa</taxon>
        <taxon>Ecdysozoa</taxon>
        <taxon>Nematoda</taxon>
        <taxon>Chromadorea</taxon>
        <taxon>Rhabditida</taxon>
        <taxon>Tylenchina</taxon>
        <taxon>Panagrolaimomorpha</taxon>
        <taxon>Strongyloidoidea</taxon>
        <taxon>Steinernematidae</taxon>
        <taxon>Steinernema</taxon>
    </lineage>
</organism>
<protein>
    <submittedName>
        <fullName evidence="11">DUF1707 domain-containing protein</fullName>
    </submittedName>
</protein>
<proteinExistence type="inferred from homology"/>
<name>A0A1I7YA14_9BILA</name>
<evidence type="ECO:0000256" key="4">
    <source>
        <dbReference type="ARBA" id="ARBA00022946"/>
    </source>
</evidence>
<keyword evidence="4" id="KW-0809">Transit peptide</keyword>
<reference evidence="11" key="1">
    <citation type="submission" date="2016-11" db="UniProtKB">
        <authorList>
            <consortium name="WormBaseParasite"/>
        </authorList>
    </citation>
    <scope>IDENTIFICATION</scope>
</reference>
<dbReference type="PANTHER" id="PTHR33968:SF1">
    <property type="entry name" value="PROTEIN PET100 HOMOLOG, MITOCHONDRIAL"/>
    <property type="match status" value="1"/>
</dbReference>
<dbReference type="Proteomes" id="UP000095287">
    <property type="component" value="Unplaced"/>
</dbReference>
<keyword evidence="5 9" id="KW-1133">Transmembrane helix</keyword>
<evidence type="ECO:0000256" key="6">
    <source>
        <dbReference type="ARBA" id="ARBA00023128"/>
    </source>
</evidence>
<sequence>MGGWKLESGRFLILAAFPVAAFWYFNRPGIFKEFMKGYKVPESASGDAAMAAFKEQISEPKSKEEEKFLREQASIEEARRIREGIFRF</sequence>
<dbReference type="GO" id="GO:0051082">
    <property type="term" value="F:unfolded protein binding"/>
    <property type="evidence" value="ECO:0007669"/>
    <property type="project" value="TreeGrafter"/>
</dbReference>
<evidence type="ECO:0000256" key="8">
    <source>
        <dbReference type="ARBA" id="ARBA00038077"/>
    </source>
</evidence>
<dbReference type="AlphaFoldDB" id="A0A1I7YA14"/>
<feature type="transmembrane region" description="Helical" evidence="9">
    <location>
        <begin position="6"/>
        <end position="25"/>
    </location>
</feature>
<dbReference type="GO" id="GO:0033617">
    <property type="term" value="P:mitochondrial respiratory chain complex IV assembly"/>
    <property type="evidence" value="ECO:0007669"/>
    <property type="project" value="InterPro"/>
</dbReference>
<dbReference type="WBParaSite" id="L893_g14259.t1">
    <property type="protein sequence ID" value="L893_g14259.t1"/>
    <property type="gene ID" value="L893_g14259"/>
</dbReference>
<evidence type="ECO:0000256" key="1">
    <source>
        <dbReference type="ARBA" id="ARBA00004167"/>
    </source>
</evidence>
<accession>A0A1I7YA14</accession>
<dbReference type="GO" id="GO:0005743">
    <property type="term" value="C:mitochondrial inner membrane"/>
    <property type="evidence" value="ECO:0007669"/>
    <property type="project" value="TreeGrafter"/>
</dbReference>
<keyword evidence="3 9" id="KW-0812">Transmembrane</keyword>
<dbReference type="Pfam" id="PF09803">
    <property type="entry name" value="Pet100"/>
    <property type="match status" value="1"/>
</dbReference>
<keyword evidence="6" id="KW-0496">Mitochondrion</keyword>
<comment type="similarity">
    <text evidence="8">Belongs to the PET100 family.</text>
</comment>